<proteinExistence type="predicted"/>
<evidence type="ECO:0000313" key="2">
    <source>
        <dbReference type="Proteomes" id="UP001064971"/>
    </source>
</evidence>
<sequence length="146" mass="16594">MKYLVQLKDEERTQLRALLKVGSAPTRKLTHARILLKADQKGPGLHDQLIAQALEVNPRTVLRVRQRYVLDGLEAALDHLRPQRFKPKKLDERTEAHLIALACSAVPESLGHKTWTLRLLADQMVELGHVDAISHETVRVYLKKTS</sequence>
<keyword evidence="1" id="KW-0614">Plasmid</keyword>
<evidence type="ECO:0008006" key="3">
    <source>
        <dbReference type="Google" id="ProtNLM"/>
    </source>
</evidence>
<geneLocation type="plasmid" evidence="1 2">
    <name>pDAETH-3</name>
</geneLocation>
<evidence type="ECO:0000313" key="1">
    <source>
        <dbReference type="EMBL" id="BDP44557.1"/>
    </source>
</evidence>
<dbReference type="InterPro" id="IPR009057">
    <property type="entry name" value="Homeodomain-like_sf"/>
</dbReference>
<protein>
    <recommendedName>
        <fullName evidence="3">Transposase</fullName>
    </recommendedName>
</protein>
<dbReference type="EMBL" id="AP026563">
    <property type="protein sequence ID" value="BDP44557.1"/>
    <property type="molecule type" value="Genomic_DNA"/>
</dbReference>
<name>A0ABN6RRY6_9DEIO</name>
<gene>
    <name evidence="1" type="ORF">DAETH_45260</name>
</gene>
<reference evidence="1" key="1">
    <citation type="submission" date="2022-07" db="EMBL/GenBank/DDBJ databases">
        <title>Complete Genome Sequence of the Radioresistant Bacterium Deinococcus aetherius ST0316, Isolated from the Air Dust collected in Lower Stratosphere above Japan.</title>
        <authorList>
            <person name="Satoh K."/>
            <person name="Hagiwara K."/>
            <person name="Katsumata K."/>
            <person name="Kubo A."/>
            <person name="Yokobori S."/>
            <person name="Yamagishi A."/>
            <person name="Oono Y."/>
            <person name="Narumi I."/>
        </authorList>
    </citation>
    <scope>NUCLEOTIDE SEQUENCE</scope>
    <source>
        <strain evidence="1">ST0316</strain>
        <plasmid evidence="1">pDAETH-3</plasmid>
    </source>
</reference>
<organism evidence="1 2">
    <name type="scientific">Deinococcus aetherius</name>
    <dbReference type="NCBI Taxonomy" id="200252"/>
    <lineage>
        <taxon>Bacteria</taxon>
        <taxon>Thermotogati</taxon>
        <taxon>Deinococcota</taxon>
        <taxon>Deinococci</taxon>
        <taxon>Deinococcales</taxon>
        <taxon>Deinococcaceae</taxon>
        <taxon>Deinococcus</taxon>
    </lineage>
</organism>
<accession>A0ABN6RRY6</accession>
<dbReference type="RefSeq" id="WP_264778805.1">
    <property type="nucleotide sequence ID" value="NZ_AP026563.1"/>
</dbReference>
<dbReference type="SUPFAM" id="SSF46689">
    <property type="entry name" value="Homeodomain-like"/>
    <property type="match status" value="1"/>
</dbReference>
<dbReference type="Proteomes" id="UP001064971">
    <property type="component" value="Plasmid pDAETH-3"/>
</dbReference>
<keyword evidence="2" id="KW-1185">Reference proteome</keyword>
<dbReference type="Pfam" id="PF13565">
    <property type="entry name" value="HTH_32"/>
    <property type="match status" value="1"/>
</dbReference>